<dbReference type="EMBL" id="QEOB01000021">
    <property type="protein sequence ID" value="PVX73652.1"/>
    <property type="molecule type" value="Genomic_DNA"/>
</dbReference>
<evidence type="ECO:0000313" key="2">
    <source>
        <dbReference type="Proteomes" id="UP000245712"/>
    </source>
</evidence>
<name>A0ABX5KC79_9BURK</name>
<sequence>MTVVTIASNLQSSALSKGVQGAVEAEHLCLVGLCGDNGKLCAAVAQLDATNAKSLVDAVIPQAIGLVSLLPLDSGAATGIKLAPWATVRVPCGTVFNVKGHSLGGSRPRYAPLFLSAAQIGALHAFEPPKRANLA</sequence>
<organism evidence="1 2">
    <name type="scientific">Paraburkholderia unamae</name>
    <dbReference type="NCBI Taxonomy" id="219649"/>
    <lineage>
        <taxon>Bacteria</taxon>
        <taxon>Pseudomonadati</taxon>
        <taxon>Pseudomonadota</taxon>
        <taxon>Betaproteobacteria</taxon>
        <taxon>Burkholderiales</taxon>
        <taxon>Burkholderiaceae</taxon>
        <taxon>Paraburkholderia</taxon>
    </lineage>
</organism>
<keyword evidence="2" id="KW-1185">Reference proteome</keyword>
<reference evidence="1 2" key="1">
    <citation type="submission" date="2018-05" db="EMBL/GenBank/DDBJ databases">
        <title>Genomic Encyclopedia of Type Strains, Phase IV (KMG-V): Genome sequencing to study the core and pangenomes of soil and plant-associated prokaryotes.</title>
        <authorList>
            <person name="Whitman W."/>
        </authorList>
    </citation>
    <scope>NUCLEOTIDE SEQUENCE [LARGE SCALE GENOMIC DNA]</scope>
    <source>
        <strain evidence="1 2">SCZa-39</strain>
    </source>
</reference>
<proteinExistence type="predicted"/>
<accession>A0ABX5KC79</accession>
<protein>
    <submittedName>
        <fullName evidence="1">Uncharacterized protein</fullName>
    </submittedName>
</protein>
<evidence type="ECO:0000313" key="1">
    <source>
        <dbReference type="EMBL" id="PVX73652.1"/>
    </source>
</evidence>
<comment type="caution">
    <text evidence="1">The sequence shown here is derived from an EMBL/GenBank/DDBJ whole genome shotgun (WGS) entry which is preliminary data.</text>
</comment>
<gene>
    <name evidence="1" type="ORF">C7402_121151</name>
</gene>
<dbReference type="Proteomes" id="UP000245712">
    <property type="component" value="Unassembled WGS sequence"/>
</dbReference>